<keyword evidence="4" id="KW-1185">Reference proteome</keyword>
<gene>
    <name evidence="3" type="ORF">ACFFJ8_34770</name>
</gene>
<dbReference type="Proteomes" id="UP001589818">
    <property type="component" value="Unassembled WGS sequence"/>
</dbReference>
<dbReference type="SUPFAM" id="SSF55347">
    <property type="entry name" value="Glyceraldehyde-3-phosphate dehydrogenase-like, C-terminal domain"/>
    <property type="match status" value="1"/>
</dbReference>
<dbReference type="RefSeq" id="WP_204818649.1">
    <property type="nucleotide sequence ID" value="NZ_JANHOF010000005.1"/>
</dbReference>
<name>A0ABV6JKS5_9BACL</name>
<dbReference type="PANTHER" id="PTHR43708:SF8">
    <property type="entry name" value="OXIDOREDUCTASE"/>
    <property type="match status" value="1"/>
</dbReference>
<sequence length="354" mass="38833">MSEVIQVGILGFAHGHVNAYCDVWRDPAYGIKVVGGWDHDQNRLDAARNTFGLKAYSEASELLAQNDIGAVIISSETSMHADLVEQAAAAGKAIIVQKPMALTMEEANRIVAAVDKHKVPFTMAWQMRVDPQNLQMKEWMDSGELGQVFSIRRRHGLAMGLQADFAQSWHVKPEYNRDIWADDASHPIDLLHFWLGVPDSVTAEIESLYNPDIPHDNGIAIFRYAGGPIAEVNCSFTCNAGENTTEIVGERGTVVQNFGDAPSCNAARASEGPGLKRYDTAAGAWISSDIETPENHGYRIRGLAKPLSEFLHGERKALATAEEGRTSLRMVLACYASAKQGRRVTLNDPMIDEL</sequence>
<dbReference type="Pfam" id="PF22725">
    <property type="entry name" value="GFO_IDH_MocA_C3"/>
    <property type="match status" value="1"/>
</dbReference>
<feature type="domain" description="GFO/IDH/MocA-like oxidoreductase" evidence="2">
    <location>
        <begin position="134"/>
        <end position="254"/>
    </location>
</feature>
<dbReference type="InterPro" id="IPR051317">
    <property type="entry name" value="Gfo/Idh/MocA_oxidoreduct"/>
</dbReference>
<evidence type="ECO:0000313" key="3">
    <source>
        <dbReference type="EMBL" id="MFC0396499.1"/>
    </source>
</evidence>
<organism evidence="3 4">
    <name type="scientific">Paenibacillus mendelii</name>
    <dbReference type="NCBI Taxonomy" id="206163"/>
    <lineage>
        <taxon>Bacteria</taxon>
        <taxon>Bacillati</taxon>
        <taxon>Bacillota</taxon>
        <taxon>Bacilli</taxon>
        <taxon>Bacillales</taxon>
        <taxon>Paenibacillaceae</taxon>
        <taxon>Paenibacillus</taxon>
    </lineage>
</organism>
<feature type="domain" description="Gfo/Idh/MocA-like oxidoreductase N-terminal" evidence="1">
    <location>
        <begin position="6"/>
        <end position="123"/>
    </location>
</feature>
<reference evidence="3 4" key="1">
    <citation type="submission" date="2024-09" db="EMBL/GenBank/DDBJ databases">
        <authorList>
            <person name="Sun Q."/>
            <person name="Mori K."/>
        </authorList>
    </citation>
    <scope>NUCLEOTIDE SEQUENCE [LARGE SCALE GENOMIC DNA]</scope>
    <source>
        <strain evidence="3 4">CCM 4839</strain>
    </source>
</reference>
<evidence type="ECO:0000259" key="1">
    <source>
        <dbReference type="Pfam" id="PF01408"/>
    </source>
</evidence>
<dbReference type="Gene3D" id="3.30.360.10">
    <property type="entry name" value="Dihydrodipicolinate Reductase, domain 2"/>
    <property type="match status" value="1"/>
</dbReference>
<protein>
    <submittedName>
        <fullName evidence="3">Gfo/Idh/MocA family protein</fullName>
    </submittedName>
</protein>
<dbReference type="InterPro" id="IPR055170">
    <property type="entry name" value="GFO_IDH_MocA-like_dom"/>
</dbReference>
<accession>A0ABV6JKS5</accession>
<dbReference type="InterPro" id="IPR036291">
    <property type="entry name" value="NAD(P)-bd_dom_sf"/>
</dbReference>
<comment type="caution">
    <text evidence="3">The sequence shown here is derived from an EMBL/GenBank/DDBJ whole genome shotgun (WGS) entry which is preliminary data.</text>
</comment>
<dbReference type="Pfam" id="PF01408">
    <property type="entry name" value="GFO_IDH_MocA"/>
    <property type="match status" value="1"/>
</dbReference>
<evidence type="ECO:0000313" key="4">
    <source>
        <dbReference type="Proteomes" id="UP001589818"/>
    </source>
</evidence>
<dbReference type="Gene3D" id="3.40.50.720">
    <property type="entry name" value="NAD(P)-binding Rossmann-like Domain"/>
    <property type="match status" value="1"/>
</dbReference>
<dbReference type="InterPro" id="IPR000683">
    <property type="entry name" value="Gfo/Idh/MocA-like_OxRdtase_N"/>
</dbReference>
<proteinExistence type="predicted"/>
<evidence type="ECO:0000259" key="2">
    <source>
        <dbReference type="Pfam" id="PF22725"/>
    </source>
</evidence>
<dbReference type="PANTHER" id="PTHR43708">
    <property type="entry name" value="CONSERVED EXPRESSED OXIDOREDUCTASE (EUROFUNG)"/>
    <property type="match status" value="1"/>
</dbReference>
<dbReference type="EMBL" id="JBHLVF010000061">
    <property type="protein sequence ID" value="MFC0396499.1"/>
    <property type="molecule type" value="Genomic_DNA"/>
</dbReference>
<dbReference type="SUPFAM" id="SSF51735">
    <property type="entry name" value="NAD(P)-binding Rossmann-fold domains"/>
    <property type="match status" value="1"/>
</dbReference>